<sequence length="220" mass="23264">MSWTDERIDLLQKMWLQGMSASKIANELANGLTRNAVIGKVYRLGLSGRAKGDAPGEDHASAKPSPRSPARPSGHGSHSHASGAIAHSPIASAHHASGPIASQSAHSQMSRGQPQPTAQRSSAGPGLISGNTALAAEPMQFEAPLRAPSADVVVPIIEPVTIMELRESMCRWPIGDPTQADFRFCGARKSPGAGPYCGCHSAIAYQPQQDRRRQRPPKTA</sequence>
<dbReference type="HOGENOM" id="CLU_096417_1_0_5"/>
<dbReference type="Proteomes" id="UP000002257">
    <property type="component" value="Chromosome"/>
</dbReference>
<gene>
    <name evidence="2" type="ordered locus">Msil_0833</name>
</gene>
<evidence type="ECO:0000256" key="1">
    <source>
        <dbReference type="SAM" id="MobiDB-lite"/>
    </source>
</evidence>
<organism evidence="2 3">
    <name type="scientific">Methylocella silvestris (strain DSM 15510 / CIP 108128 / LMG 27833 / NCIMB 13906 / BL2)</name>
    <dbReference type="NCBI Taxonomy" id="395965"/>
    <lineage>
        <taxon>Bacteria</taxon>
        <taxon>Pseudomonadati</taxon>
        <taxon>Pseudomonadota</taxon>
        <taxon>Alphaproteobacteria</taxon>
        <taxon>Hyphomicrobiales</taxon>
        <taxon>Beijerinckiaceae</taxon>
        <taxon>Methylocella</taxon>
    </lineage>
</organism>
<dbReference type="RefSeq" id="WP_012589873.1">
    <property type="nucleotide sequence ID" value="NC_011666.1"/>
</dbReference>
<keyword evidence="3" id="KW-1185">Reference proteome</keyword>
<name>B8ER58_METSB</name>
<proteinExistence type="predicted"/>
<dbReference type="Gene3D" id="1.10.10.60">
    <property type="entry name" value="Homeodomain-like"/>
    <property type="match status" value="1"/>
</dbReference>
<dbReference type="STRING" id="395965.Msil_0833"/>
<accession>B8ER58</accession>
<feature type="region of interest" description="Disordered" evidence="1">
    <location>
        <begin position="49"/>
        <end position="130"/>
    </location>
</feature>
<dbReference type="eggNOG" id="COG5352">
    <property type="taxonomic scope" value="Bacteria"/>
</dbReference>
<dbReference type="InterPro" id="IPR011681">
    <property type="entry name" value="GcrA"/>
</dbReference>
<feature type="compositionally biased region" description="Low complexity" evidence="1">
    <location>
        <begin position="62"/>
        <end position="99"/>
    </location>
</feature>
<feature type="compositionally biased region" description="Polar residues" evidence="1">
    <location>
        <begin position="100"/>
        <end position="122"/>
    </location>
</feature>
<dbReference type="AlphaFoldDB" id="B8ER58"/>
<feature type="compositionally biased region" description="Basic and acidic residues" evidence="1">
    <location>
        <begin position="50"/>
        <end position="61"/>
    </location>
</feature>
<dbReference type="Pfam" id="PF07750">
    <property type="entry name" value="GcrA"/>
    <property type="match status" value="1"/>
</dbReference>
<evidence type="ECO:0000313" key="3">
    <source>
        <dbReference type="Proteomes" id="UP000002257"/>
    </source>
</evidence>
<dbReference type="OrthoDB" id="9798071at2"/>
<protein>
    <submittedName>
        <fullName evidence="2">GcrA cell cycle regulator</fullName>
    </submittedName>
</protein>
<dbReference type="EMBL" id="CP001280">
    <property type="protein sequence ID" value="ACK49803.1"/>
    <property type="molecule type" value="Genomic_DNA"/>
</dbReference>
<evidence type="ECO:0000313" key="2">
    <source>
        <dbReference type="EMBL" id="ACK49803.1"/>
    </source>
</evidence>
<reference evidence="2 3" key="1">
    <citation type="journal article" date="2010" name="J. Bacteriol.">
        <title>Complete genome sequence of the aerobic facultative methanotroph Methylocella silvestris BL2.</title>
        <authorList>
            <person name="Chen Y."/>
            <person name="Crombie A."/>
            <person name="Rahman M.T."/>
            <person name="Dedysh S.N."/>
            <person name="Liesack W."/>
            <person name="Stott M.B."/>
            <person name="Alam M."/>
            <person name="Theisen A.R."/>
            <person name="Murrell J.C."/>
            <person name="Dunfield P.F."/>
        </authorList>
    </citation>
    <scope>NUCLEOTIDE SEQUENCE [LARGE SCALE GENOMIC DNA]</scope>
    <source>
        <strain evidence="3">DSM 15510 / CIP 108128 / LMG 27833 / NCIMB 13906 / BL2</strain>
    </source>
</reference>
<dbReference type="KEGG" id="msl:Msil_0833"/>